<organism evidence="1 2">
    <name type="scientific">Romanomermis culicivorax</name>
    <name type="common">Nematode worm</name>
    <dbReference type="NCBI Taxonomy" id="13658"/>
    <lineage>
        <taxon>Eukaryota</taxon>
        <taxon>Metazoa</taxon>
        <taxon>Ecdysozoa</taxon>
        <taxon>Nematoda</taxon>
        <taxon>Enoplea</taxon>
        <taxon>Dorylaimia</taxon>
        <taxon>Mermithida</taxon>
        <taxon>Mermithoidea</taxon>
        <taxon>Mermithidae</taxon>
        <taxon>Romanomermis</taxon>
    </lineage>
</organism>
<dbReference type="Proteomes" id="UP000887565">
    <property type="component" value="Unplaced"/>
</dbReference>
<dbReference type="WBParaSite" id="nRc.2.0.1.t40325-RA">
    <property type="protein sequence ID" value="nRc.2.0.1.t40325-RA"/>
    <property type="gene ID" value="nRc.2.0.1.g40325"/>
</dbReference>
<proteinExistence type="predicted"/>
<dbReference type="AlphaFoldDB" id="A0A915KQG7"/>
<reference evidence="2" key="1">
    <citation type="submission" date="2022-11" db="UniProtKB">
        <authorList>
            <consortium name="WormBaseParasite"/>
        </authorList>
    </citation>
    <scope>IDENTIFICATION</scope>
</reference>
<name>A0A915KQG7_ROMCU</name>
<evidence type="ECO:0000313" key="2">
    <source>
        <dbReference type="WBParaSite" id="nRc.2.0.1.t40325-RA"/>
    </source>
</evidence>
<sequence length="65" mass="7208">MGCMARFHTNHNDVDIVMELGQHNHAADAAKVKAKSVVNRLTQCARETEEPPYQMIANVTTGNEI</sequence>
<accession>A0A915KQG7</accession>
<keyword evidence="1" id="KW-1185">Reference proteome</keyword>
<evidence type="ECO:0000313" key="1">
    <source>
        <dbReference type="Proteomes" id="UP000887565"/>
    </source>
</evidence>
<protein>
    <submittedName>
        <fullName evidence="2">FLYWCH-type domain-containing protein</fullName>
    </submittedName>
</protein>